<gene>
    <name evidence="2" type="ORF">DDZ15_13075</name>
</gene>
<dbReference type="Pfam" id="PF13709">
    <property type="entry name" value="DUF4159"/>
    <property type="match status" value="1"/>
</dbReference>
<dbReference type="SUPFAM" id="SSF52317">
    <property type="entry name" value="Class I glutamine amidotransferase-like"/>
    <property type="match status" value="1"/>
</dbReference>
<dbReference type="OrthoDB" id="9804083at2"/>
<dbReference type="Proteomes" id="UP000245533">
    <property type="component" value="Unassembled WGS sequence"/>
</dbReference>
<organism evidence="2 3">
    <name type="scientific">Rhodohalobacter mucosus</name>
    <dbReference type="NCBI Taxonomy" id="2079485"/>
    <lineage>
        <taxon>Bacteria</taxon>
        <taxon>Pseudomonadati</taxon>
        <taxon>Balneolota</taxon>
        <taxon>Balneolia</taxon>
        <taxon>Balneolales</taxon>
        <taxon>Balneolaceae</taxon>
        <taxon>Rhodohalobacter</taxon>
    </lineage>
</organism>
<dbReference type="AlphaFoldDB" id="A0A316TLS1"/>
<dbReference type="InterPro" id="IPR025297">
    <property type="entry name" value="DUF4159"/>
</dbReference>
<name>A0A316TLS1_9BACT</name>
<comment type="caution">
    <text evidence="2">The sequence shown here is derived from an EMBL/GenBank/DDBJ whole genome shotgun (WGS) entry which is preliminary data.</text>
</comment>
<feature type="domain" description="DUF4159" evidence="1">
    <location>
        <begin position="38"/>
        <end position="228"/>
    </location>
</feature>
<accession>A0A316TLS1</accession>
<evidence type="ECO:0000313" key="2">
    <source>
        <dbReference type="EMBL" id="PWN05533.1"/>
    </source>
</evidence>
<sequence>MRFVLRHLFKLFVFSAVVLLLNPVILSAQQRGEGAFSIARVQYSGGGDWYNSPTALTNLLSFARGQVPIPVSETYEDVQIGSRDIFNYPFLFATGHGNISLTNPEMDNLRQYLDNGGFLMIDDDYGMDEYVRPLLQRLYPDEELIELPAGHPVYSIVYPFPDGRPPKVHEHDGKPPQAFGIYRNGRMAVLYTYESNPSDGWAYDEHSNPEEVTRAALRFGVNVLTYVLTNP</sequence>
<dbReference type="EMBL" id="QGGB01000009">
    <property type="protein sequence ID" value="PWN05533.1"/>
    <property type="molecule type" value="Genomic_DNA"/>
</dbReference>
<keyword evidence="3" id="KW-1185">Reference proteome</keyword>
<proteinExistence type="predicted"/>
<evidence type="ECO:0000313" key="3">
    <source>
        <dbReference type="Proteomes" id="UP000245533"/>
    </source>
</evidence>
<reference evidence="2 3" key="1">
    <citation type="submission" date="2018-05" db="EMBL/GenBank/DDBJ databases">
        <title>Rhodohalobacter halophilus gen. nov., sp. nov., a moderately halophilic member of the family Balneolaceae.</title>
        <authorList>
            <person name="Liu Z.-W."/>
        </authorList>
    </citation>
    <scope>NUCLEOTIDE SEQUENCE [LARGE SCALE GENOMIC DNA]</scope>
    <source>
        <strain evidence="2 3">8A47</strain>
    </source>
</reference>
<protein>
    <recommendedName>
        <fullName evidence="1">DUF4159 domain-containing protein</fullName>
    </recommendedName>
</protein>
<dbReference type="Gene3D" id="3.40.50.12140">
    <property type="entry name" value="Domain of unknown function DUF4159"/>
    <property type="match status" value="1"/>
</dbReference>
<dbReference type="InterPro" id="IPR029062">
    <property type="entry name" value="Class_I_gatase-like"/>
</dbReference>
<evidence type="ECO:0000259" key="1">
    <source>
        <dbReference type="Pfam" id="PF13709"/>
    </source>
</evidence>